<organism evidence="2 3">
    <name type="scientific">Symbiodinium pilosum</name>
    <name type="common">Dinoflagellate</name>
    <dbReference type="NCBI Taxonomy" id="2952"/>
    <lineage>
        <taxon>Eukaryota</taxon>
        <taxon>Sar</taxon>
        <taxon>Alveolata</taxon>
        <taxon>Dinophyceae</taxon>
        <taxon>Suessiales</taxon>
        <taxon>Symbiodiniaceae</taxon>
        <taxon>Symbiodinium</taxon>
    </lineage>
</organism>
<dbReference type="NCBIfam" id="NF033816">
    <property type="entry name" value="Cj0069_fam"/>
    <property type="match status" value="1"/>
</dbReference>
<dbReference type="PROSITE" id="PS51257">
    <property type="entry name" value="PROKAR_LIPOPROTEIN"/>
    <property type="match status" value="1"/>
</dbReference>
<sequence length="448" mass="48939">MKRAILKGPAASAASSACPGPVDCSIITVLAKDYRGLKEQPSPAKFKGGLAQVYVRSAPYGGSDKSSNGHRYDSITFANGMMESGMSCQLIHYVHQEHDKFFELCTKLDFIIVRCNPGQIKADGGDQQKFDDGMRTLRKRGIQIWPSPDVMEKMGAKDALCKVANMSIGLPDTLAYYTEQEFAQGFKKTMAFQPRVIKQNRGSSGEGIWIIKLADGNYCKEYGERSCDDGEVLKLMEANDNHEETHTVAEFIEFCVNGRSASSGSWASKGAGKYLEGGKEAGGQLVDQRFCPRIVEGELRYNLIADSLVGIIHKKPKAGGISAVGGTGSVYTYFGPDEAQYLGLTRNFLEKDLPLVMPALGLPDEPIPLWWTTDFINSSPEGTAPEKEKWIVGEFNCSCVGISRCLAAYCKDDTPNASYDDISAEDKAEADKYGKLMGEKALAILSKR</sequence>
<evidence type="ECO:0000313" key="2">
    <source>
        <dbReference type="EMBL" id="CAE7303898.1"/>
    </source>
</evidence>
<feature type="domain" description="DUF6815" evidence="1">
    <location>
        <begin position="296"/>
        <end position="401"/>
    </location>
</feature>
<accession>A0A812NC41</accession>
<dbReference type="Proteomes" id="UP000649617">
    <property type="component" value="Unassembled WGS sequence"/>
</dbReference>
<evidence type="ECO:0000313" key="3">
    <source>
        <dbReference type="Proteomes" id="UP000649617"/>
    </source>
</evidence>
<dbReference type="AlphaFoldDB" id="A0A812NC41"/>
<dbReference type="EMBL" id="CAJNIZ010010646">
    <property type="protein sequence ID" value="CAE7303898.1"/>
    <property type="molecule type" value="Genomic_DNA"/>
</dbReference>
<dbReference type="InterPro" id="IPR049212">
    <property type="entry name" value="DUF6815"/>
</dbReference>
<dbReference type="OrthoDB" id="10256152at2759"/>
<evidence type="ECO:0000259" key="1">
    <source>
        <dbReference type="Pfam" id="PF20668"/>
    </source>
</evidence>
<dbReference type="Pfam" id="PF20668">
    <property type="entry name" value="DUF6815"/>
    <property type="match status" value="1"/>
</dbReference>
<reference evidence="2" key="1">
    <citation type="submission" date="2021-02" db="EMBL/GenBank/DDBJ databases">
        <authorList>
            <person name="Dougan E. K."/>
            <person name="Rhodes N."/>
            <person name="Thang M."/>
            <person name="Chan C."/>
        </authorList>
    </citation>
    <scope>NUCLEOTIDE SEQUENCE</scope>
</reference>
<comment type="caution">
    <text evidence="2">The sequence shown here is derived from an EMBL/GenBank/DDBJ whole genome shotgun (WGS) entry which is preliminary data.</text>
</comment>
<proteinExistence type="predicted"/>
<name>A0A812NC41_SYMPI</name>
<gene>
    <name evidence="2" type="ORF">SPIL2461_LOCUS6861</name>
</gene>
<dbReference type="SUPFAM" id="SSF56059">
    <property type="entry name" value="Glutathione synthetase ATP-binding domain-like"/>
    <property type="match status" value="1"/>
</dbReference>
<protein>
    <recommendedName>
        <fullName evidence="1">DUF6815 domain-containing protein</fullName>
    </recommendedName>
</protein>
<keyword evidence="3" id="KW-1185">Reference proteome</keyword>